<dbReference type="WBParaSite" id="SBAD_0001285701-mRNA-1">
    <property type="protein sequence ID" value="SBAD_0001285701-mRNA-1"/>
    <property type="gene ID" value="SBAD_0001285701"/>
</dbReference>
<sequence length="492" mass="54611">MQNIIRNLTKAKPEPLVKFLYVILDKLITLMILKPPRNCQIGKEYISAGQVCFEMLAQLVKIITLLVDTCCDIHGRSGLLTAFIRYSRLFSRNFDSVSRGYNSSKVNSMCEIRSGQPADGSTHASRSPSHVDLIDIIRGFEQASSFRVPPEVDTFQGTLPANSKLLHEEIVIQWIVSTGSAREMAFTNSWFFLELLSKSMAEYLAVSRRLYLPRKMRFSNQLTDDIITLVTAIISETVVRCSKDFRIAQNINCSLAFFVRDMFSLMNRTYVFQLIRLYCRDVMNKVVHGAEAAQLLSLKLDFLRIIASHEHFVTLNLPMASPPFPVSSSLAVDVAVARALPGMQPPSPSSSSVSSRSSAGSAALSTTTTGSSVGAAELTAEFRALHFLCGLLLTDVALILETNSSYLHSKAVNIVRNVFSCHDADPRLSTKPIKAKIAALYFPFLGIVLDSVVQLYDPYCGRPKNDYAFPADSKPMFTYTNESSFSRNTAMV</sequence>
<dbReference type="PANTHER" id="PTHR23317:SF76">
    <property type="entry name" value="LD20667P"/>
    <property type="match status" value="1"/>
</dbReference>
<proteinExistence type="predicted"/>
<dbReference type="GO" id="GO:0007264">
    <property type="term" value="P:small GTPase-mediated signal transduction"/>
    <property type="evidence" value="ECO:0007669"/>
    <property type="project" value="InterPro"/>
</dbReference>
<dbReference type="GO" id="GO:0005085">
    <property type="term" value="F:guanyl-nucleotide exchange factor activity"/>
    <property type="evidence" value="ECO:0007669"/>
    <property type="project" value="InterPro"/>
</dbReference>
<dbReference type="PANTHER" id="PTHR23317">
    <property type="entry name" value="DEDICATOR OF CYTOKINESIS DOCK"/>
    <property type="match status" value="1"/>
</dbReference>
<evidence type="ECO:0000313" key="3">
    <source>
        <dbReference type="WBParaSite" id="SBAD_0001285701-mRNA-1"/>
    </source>
</evidence>
<reference evidence="1 2" key="2">
    <citation type="submission" date="2018-11" db="EMBL/GenBank/DDBJ databases">
        <authorList>
            <consortium name="Pathogen Informatics"/>
        </authorList>
    </citation>
    <scope>NUCLEOTIDE SEQUENCE [LARGE SCALE GENOMIC DNA]</scope>
</reference>
<organism evidence="3">
    <name type="scientific">Soboliphyme baturini</name>
    <dbReference type="NCBI Taxonomy" id="241478"/>
    <lineage>
        <taxon>Eukaryota</taxon>
        <taxon>Metazoa</taxon>
        <taxon>Ecdysozoa</taxon>
        <taxon>Nematoda</taxon>
        <taxon>Enoplea</taxon>
        <taxon>Dorylaimia</taxon>
        <taxon>Dioctophymatida</taxon>
        <taxon>Dioctophymatoidea</taxon>
        <taxon>Soboliphymatidae</taxon>
        <taxon>Soboliphyme</taxon>
    </lineage>
</organism>
<keyword evidence="2" id="KW-1185">Reference proteome</keyword>
<dbReference type="Proteomes" id="UP000270296">
    <property type="component" value="Unassembled WGS sequence"/>
</dbReference>
<dbReference type="OrthoDB" id="5844072at2759"/>
<accession>A0A183J9A1</accession>
<protein>
    <submittedName>
        <fullName evidence="3">DUF1741 domain-containing protein</fullName>
    </submittedName>
</protein>
<gene>
    <name evidence="1" type="ORF">SBAD_LOCUS12449</name>
</gene>
<evidence type="ECO:0000313" key="1">
    <source>
        <dbReference type="EMBL" id="VDP48520.1"/>
    </source>
</evidence>
<evidence type="ECO:0000313" key="2">
    <source>
        <dbReference type="Proteomes" id="UP000270296"/>
    </source>
</evidence>
<dbReference type="EMBL" id="UZAM01017847">
    <property type="protein sequence ID" value="VDP48520.1"/>
    <property type="molecule type" value="Genomic_DNA"/>
</dbReference>
<dbReference type="AlphaFoldDB" id="A0A183J9A1"/>
<dbReference type="InterPro" id="IPR026791">
    <property type="entry name" value="DOCK"/>
</dbReference>
<reference evidence="3" key="1">
    <citation type="submission" date="2016-06" db="UniProtKB">
        <authorList>
            <consortium name="WormBaseParasite"/>
        </authorList>
    </citation>
    <scope>IDENTIFICATION</scope>
</reference>
<name>A0A183J9A1_9BILA</name>